<keyword evidence="3" id="KW-1185">Reference proteome</keyword>
<evidence type="ECO:0000256" key="1">
    <source>
        <dbReference type="SAM" id="MobiDB-lite"/>
    </source>
</evidence>
<feature type="region of interest" description="Disordered" evidence="1">
    <location>
        <begin position="1"/>
        <end position="52"/>
    </location>
</feature>
<sequence>MLRGYGRLTFALPSGGPGHQDGPERVQPKRQRSEEDSNDGTNEYQAPSKLARADAPGGIHEVLRLLALDVAAMKARVYKLSADIEEARADG</sequence>
<dbReference type="EMBL" id="KN839902">
    <property type="protein sequence ID" value="KIJ58979.1"/>
    <property type="molecule type" value="Genomic_DNA"/>
</dbReference>
<evidence type="ECO:0000313" key="3">
    <source>
        <dbReference type="Proteomes" id="UP000053820"/>
    </source>
</evidence>
<name>A0A0C9V136_9AGAM</name>
<dbReference type="AlphaFoldDB" id="A0A0C9V136"/>
<dbReference type="HOGENOM" id="CLU_2427278_0_0_1"/>
<gene>
    <name evidence="2" type="ORF">HYDPIDRAFT_118907</name>
</gene>
<evidence type="ECO:0000313" key="2">
    <source>
        <dbReference type="EMBL" id="KIJ58979.1"/>
    </source>
</evidence>
<accession>A0A0C9V136</accession>
<organism evidence="2 3">
    <name type="scientific">Hydnomerulius pinastri MD-312</name>
    <dbReference type="NCBI Taxonomy" id="994086"/>
    <lineage>
        <taxon>Eukaryota</taxon>
        <taxon>Fungi</taxon>
        <taxon>Dikarya</taxon>
        <taxon>Basidiomycota</taxon>
        <taxon>Agaricomycotina</taxon>
        <taxon>Agaricomycetes</taxon>
        <taxon>Agaricomycetidae</taxon>
        <taxon>Boletales</taxon>
        <taxon>Boletales incertae sedis</taxon>
        <taxon>Leucogyrophana</taxon>
    </lineage>
</organism>
<protein>
    <submittedName>
        <fullName evidence="2">Uncharacterized protein</fullName>
    </submittedName>
</protein>
<proteinExistence type="predicted"/>
<feature type="compositionally biased region" description="Basic and acidic residues" evidence="1">
    <location>
        <begin position="21"/>
        <end position="35"/>
    </location>
</feature>
<dbReference type="Proteomes" id="UP000053820">
    <property type="component" value="Unassembled WGS sequence"/>
</dbReference>
<reference evidence="2 3" key="1">
    <citation type="submission" date="2014-04" db="EMBL/GenBank/DDBJ databases">
        <title>Evolutionary Origins and Diversification of the Mycorrhizal Mutualists.</title>
        <authorList>
            <consortium name="DOE Joint Genome Institute"/>
            <consortium name="Mycorrhizal Genomics Consortium"/>
            <person name="Kohler A."/>
            <person name="Kuo A."/>
            <person name="Nagy L.G."/>
            <person name="Floudas D."/>
            <person name="Copeland A."/>
            <person name="Barry K.W."/>
            <person name="Cichocki N."/>
            <person name="Veneault-Fourrey C."/>
            <person name="LaButti K."/>
            <person name="Lindquist E.A."/>
            <person name="Lipzen A."/>
            <person name="Lundell T."/>
            <person name="Morin E."/>
            <person name="Murat C."/>
            <person name="Riley R."/>
            <person name="Ohm R."/>
            <person name="Sun H."/>
            <person name="Tunlid A."/>
            <person name="Henrissat B."/>
            <person name="Grigoriev I.V."/>
            <person name="Hibbett D.S."/>
            <person name="Martin F."/>
        </authorList>
    </citation>
    <scope>NUCLEOTIDE SEQUENCE [LARGE SCALE GENOMIC DNA]</scope>
    <source>
        <strain evidence="2 3">MD-312</strain>
    </source>
</reference>